<dbReference type="InterPro" id="IPR000847">
    <property type="entry name" value="LysR_HTH_N"/>
</dbReference>
<sequence length="295" mass="33873">MFISKNLLVFFTTVQEGSLTNAAMKLFTTPPPMSRSLKILEEELGFKLFTRTTSGLKLTLEGAAFYQEIYPTYVRLTEITKNYKKNKNGIINIATYQMNSLHAGVICDYFIKKGILNIELRENIDDVSQMDIVISTKEIKGYDFDVELTANCKTSLLYATYLNNLPNKKEYLKKLPFIQSGIFCSSCCFNKFLHSLRQQGYSGNILHVDDPRVRHDLIRKGAGLSLSKNYSIDNRGMNHSTEISILSDISFNITYYIYFKSSVINKEFFIQHIMKNSLLKWQETAEKTELDTARS</sequence>
<dbReference type="PANTHER" id="PTHR30126:SF22">
    <property type="entry name" value="HTH-TYPE TRANSCRIPTIONAL REGULATOR YHAJ-RELATED"/>
    <property type="match status" value="1"/>
</dbReference>
<dbReference type="GO" id="GO:0003700">
    <property type="term" value="F:DNA-binding transcription factor activity"/>
    <property type="evidence" value="ECO:0007669"/>
    <property type="project" value="InterPro"/>
</dbReference>
<name>A0A0U1QUV7_YERP3</name>
<dbReference type="GO" id="GO:0000976">
    <property type="term" value="F:transcription cis-regulatory region binding"/>
    <property type="evidence" value="ECO:0007669"/>
    <property type="project" value="TreeGrafter"/>
</dbReference>
<dbReference type="InterPro" id="IPR036390">
    <property type="entry name" value="WH_DNA-bd_sf"/>
</dbReference>
<protein>
    <submittedName>
        <fullName evidence="5">Transcriptional regulator, LysR family</fullName>
    </submittedName>
</protein>
<dbReference type="KEGG" id="ypi:YpsIP31758_0417"/>
<dbReference type="Proteomes" id="UP000002412">
    <property type="component" value="Chromosome"/>
</dbReference>
<dbReference type="SUPFAM" id="SSF46785">
    <property type="entry name" value="Winged helix' DNA-binding domain"/>
    <property type="match status" value="1"/>
</dbReference>
<keyword evidence="2" id="KW-0805">Transcription regulation</keyword>
<keyword evidence="3" id="KW-0804">Transcription</keyword>
<dbReference type="EMBL" id="CP000720">
    <property type="protein sequence ID" value="ABS46250.1"/>
    <property type="molecule type" value="Genomic_DNA"/>
</dbReference>
<organism evidence="5 6">
    <name type="scientific">Yersinia pseudotuberculosis serotype O:1b (strain IP 31758)</name>
    <dbReference type="NCBI Taxonomy" id="349747"/>
    <lineage>
        <taxon>Bacteria</taxon>
        <taxon>Pseudomonadati</taxon>
        <taxon>Pseudomonadota</taxon>
        <taxon>Gammaproteobacteria</taxon>
        <taxon>Enterobacterales</taxon>
        <taxon>Yersiniaceae</taxon>
        <taxon>Yersinia</taxon>
    </lineage>
</organism>
<dbReference type="PRINTS" id="PR00039">
    <property type="entry name" value="HTHLYSR"/>
</dbReference>
<evidence type="ECO:0000313" key="6">
    <source>
        <dbReference type="Proteomes" id="UP000002412"/>
    </source>
</evidence>
<dbReference type="PANTHER" id="PTHR30126">
    <property type="entry name" value="HTH-TYPE TRANSCRIPTIONAL REGULATOR"/>
    <property type="match status" value="1"/>
</dbReference>
<evidence type="ECO:0000256" key="3">
    <source>
        <dbReference type="ARBA" id="ARBA00023163"/>
    </source>
</evidence>
<dbReference type="InterPro" id="IPR036388">
    <property type="entry name" value="WH-like_DNA-bd_sf"/>
</dbReference>
<dbReference type="PROSITE" id="PS50931">
    <property type="entry name" value="HTH_LYSR"/>
    <property type="match status" value="1"/>
</dbReference>
<dbReference type="Gene3D" id="1.10.10.10">
    <property type="entry name" value="Winged helix-like DNA-binding domain superfamily/Winged helix DNA-binding domain"/>
    <property type="match status" value="1"/>
</dbReference>
<dbReference type="RefSeq" id="WP_012104408.1">
    <property type="nucleotide sequence ID" value="NC_009708.1"/>
</dbReference>
<gene>
    <name evidence="5" type="ordered locus">YpsIP31758_0417</name>
</gene>
<reference evidence="5 6" key="1">
    <citation type="journal article" date="2007" name="PLoS Genet.">
        <title>The complete genome sequence of Yersinia pseudotuberculosis IP31758, the causative agent of Far East scarlet-like fever.</title>
        <authorList>
            <person name="Eppinger M."/>
            <person name="Rosovitz M.J."/>
            <person name="Fricke W.F."/>
            <person name="Rasko D.A."/>
            <person name="Kokorina G."/>
            <person name="Fayolle C."/>
            <person name="Lindler L.E."/>
            <person name="Carniel E."/>
            <person name="Ravel J."/>
        </authorList>
    </citation>
    <scope>NUCLEOTIDE SEQUENCE [LARGE SCALE GENOMIC DNA]</scope>
    <source>
        <strain evidence="5 6">IP 31758</strain>
    </source>
</reference>
<feature type="domain" description="HTH lysR-type" evidence="4">
    <location>
        <begin position="14"/>
        <end position="59"/>
    </location>
</feature>
<dbReference type="AlphaFoldDB" id="A0A0U1QUV7"/>
<evidence type="ECO:0000313" key="5">
    <source>
        <dbReference type="EMBL" id="ABS46250.1"/>
    </source>
</evidence>
<dbReference type="HOGENOM" id="CLU_962949_0_0_6"/>
<evidence type="ECO:0000259" key="4">
    <source>
        <dbReference type="PROSITE" id="PS50931"/>
    </source>
</evidence>
<dbReference type="Pfam" id="PF00126">
    <property type="entry name" value="HTH_1"/>
    <property type="match status" value="1"/>
</dbReference>
<accession>A0A0U1QUV7</accession>
<proteinExistence type="inferred from homology"/>
<evidence type="ECO:0000256" key="2">
    <source>
        <dbReference type="ARBA" id="ARBA00023015"/>
    </source>
</evidence>
<comment type="similarity">
    <text evidence="1">Belongs to the LysR transcriptional regulatory family.</text>
</comment>
<evidence type="ECO:0000256" key="1">
    <source>
        <dbReference type="ARBA" id="ARBA00009437"/>
    </source>
</evidence>